<feature type="region of interest" description="Disordered" evidence="1">
    <location>
        <begin position="70"/>
        <end position="103"/>
    </location>
</feature>
<dbReference type="Pfam" id="PF00188">
    <property type="entry name" value="CAP"/>
    <property type="match status" value="1"/>
</dbReference>
<dbReference type="RefSeq" id="WP_084575688.1">
    <property type="nucleotide sequence ID" value="NZ_CP155572.1"/>
</dbReference>
<evidence type="ECO:0000256" key="1">
    <source>
        <dbReference type="SAM" id="MobiDB-lite"/>
    </source>
</evidence>
<evidence type="ECO:0000313" key="5">
    <source>
        <dbReference type="Proteomes" id="UP000192738"/>
    </source>
</evidence>
<dbReference type="AlphaFoldDB" id="A0A1W2BH32"/>
<evidence type="ECO:0000259" key="3">
    <source>
        <dbReference type="Pfam" id="PF00188"/>
    </source>
</evidence>
<dbReference type="PANTHER" id="PTHR31157:SF1">
    <property type="entry name" value="SCP DOMAIN-CONTAINING PROTEIN"/>
    <property type="match status" value="1"/>
</dbReference>
<dbReference type="InterPro" id="IPR014044">
    <property type="entry name" value="CAP_dom"/>
</dbReference>
<dbReference type="EMBL" id="FWXI01000007">
    <property type="protein sequence ID" value="SMC72315.1"/>
    <property type="molecule type" value="Genomic_DNA"/>
</dbReference>
<organism evidence="4 5">
    <name type="scientific">Sporomusa malonica</name>
    <dbReference type="NCBI Taxonomy" id="112901"/>
    <lineage>
        <taxon>Bacteria</taxon>
        <taxon>Bacillati</taxon>
        <taxon>Bacillota</taxon>
        <taxon>Negativicutes</taxon>
        <taxon>Selenomonadales</taxon>
        <taxon>Sporomusaceae</taxon>
        <taxon>Sporomusa</taxon>
    </lineage>
</organism>
<name>A0A1W2BH32_9FIRM</name>
<sequence length="230" mass="24087">MKIKKWMTKIVFGLVIMSLVTTSFGGALATAAYAAPAEEESIQDGDNKAVIGGLVALGLLAVLAGGKKGGGGAATPKSTDTTTTPTTPSTTTPSTSNSSSTSGLTADEAKAFKLLNADRAANGLPALKVNMSLVRLAENYAQDMINRKYFSHYNPEGQSPFDRMKQAGISYRYAGENLAINSNVTAAEKAFMNSSGHRANILSPNYTEVGVGVRYDSAGSVYVVQEFIAK</sequence>
<feature type="domain" description="SCP" evidence="3">
    <location>
        <begin position="113"/>
        <end position="227"/>
    </location>
</feature>
<accession>A0A1W2BH32</accession>
<dbReference type="CDD" id="cd05379">
    <property type="entry name" value="CAP_bacterial"/>
    <property type="match status" value="1"/>
</dbReference>
<reference evidence="4 5" key="1">
    <citation type="submission" date="2017-04" db="EMBL/GenBank/DDBJ databases">
        <authorList>
            <person name="Afonso C.L."/>
            <person name="Miller P.J."/>
            <person name="Scott M.A."/>
            <person name="Spackman E."/>
            <person name="Goraichik I."/>
            <person name="Dimitrov K.M."/>
            <person name="Suarez D.L."/>
            <person name="Swayne D.E."/>
        </authorList>
    </citation>
    <scope>NUCLEOTIDE SEQUENCE [LARGE SCALE GENOMIC DNA]</scope>
    <source>
        <strain evidence="4 5">DSM 5090</strain>
    </source>
</reference>
<gene>
    <name evidence="4" type="ORF">SAMN04488500_107184</name>
</gene>
<dbReference type="Proteomes" id="UP000192738">
    <property type="component" value="Unassembled WGS sequence"/>
</dbReference>
<feature type="chain" id="PRO_5013184571" evidence="2">
    <location>
        <begin position="35"/>
        <end position="230"/>
    </location>
</feature>
<protein>
    <submittedName>
        <fullName evidence="4">Uncharacterized conserved protein YkwD, contains CAP (CSP/antigen 5/PR1) domain</fullName>
    </submittedName>
</protein>
<evidence type="ECO:0000313" key="4">
    <source>
        <dbReference type="EMBL" id="SMC72315.1"/>
    </source>
</evidence>
<dbReference type="Gene3D" id="3.40.33.10">
    <property type="entry name" value="CAP"/>
    <property type="match status" value="1"/>
</dbReference>
<keyword evidence="2" id="KW-0732">Signal</keyword>
<dbReference type="OrthoDB" id="9783944at2"/>
<keyword evidence="5" id="KW-1185">Reference proteome</keyword>
<dbReference type="InterPro" id="IPR035940">
    <property type="entry name" value="CAP_sf"/>
</dbReference>
<dbReference type="SUPFAM" id="SSF55797">
    <property type="entry name" value="PR-1-like"/>
    <property type="match status" value="1"/>
</dbReference>
<evidence type="ECO:0000256" key="2">
    <source>
        <dbReference type="SAM" id="SignalP"/>
    </source>
</evidence>
<feature type="signal peptide" evidence="2">
    <location>
        <begin position="1"/>
        <end position="34"/>
    </location>
</feature>
<dbReference type="STRING" id="112901.SAMN04488500_107184"/>
<feature type="compositionally biased region" description="Low complexity" evidence="1">
    <location>
        <begin position="74"/>
        <end position="102"/>
    </location>
</feature>
<proteinExistence type="predicted"/>
<dbReference type="PANTHER" id="PTHR31157">
    <property type="entry name" value="SCP DOMAIN-CONTAINING PROTEIN"/>
    <property type="match status" value="1"/>
</dbReference>